<dbReference type="GO" id="GO:0030288">
    <property type="term" value="C:outer membrane-bounded periplasmic space"/>
    <property type="evidence" value="ECO:0007669"/>
    <property type="project" value="TreeGrafter"/>
</dbReference>
<dbReference type="Pfam" id="PF00328">
    <property type="entry name" value="His_Phos_2"/>
    <property type="match status" value="1"/>
</dbReference>
<evidence type="ECO:0008006" key="5">
    <source>
        <dbReference type="Google" id="ProtNLM"/>
    </source>
</evidence>
<dbReference type="RefSeq" id="WP_151991490.1">
    <property type="nucleotide sequence ID" value="NZ_LR701528.1"/>
</dbReference>
<dbReference type="GO" id="GO:0050308">
    <property type="term" value="F:sugar-phosphatase activity"/>
    <property type="evidence" value="ECO:0007669"/>
    <property type="project" value="TreeGrafter"/>
</dbReference>
<dbReference type="PANTHER" id="PTHR11567:SF110">
    <property type="entry name" value="2-PHOSPHOXYLOSE PHOSPHATASE 1"/>
    <property type="match status" value="1"/>
</dbReference>
<evidence type="ECO:0000313" key="4">
    <source>
        <dbReference type="Proteomes" id="UP000326857"/>
    </source>
</evidence>
<evidence type="ECO:0000313" key="3">
    <source>
        <dbReference type="EMBL" id="VVT23888.1"/>
    </source>
</evidence>
<dbReference type="Gene3D" id="3.40.50.1240">
    <property type="entry name" value="Phosphoglycerate mutase-like"/>
    <property type="match status" value="2"/>
</dbReference>
<dbReference type="CDD" id="cd07061">
    <property type="entry name" value="HP_HAP_like"/>
    <property type="match status" value="1"/>
</dbReference>
<sequence>MPAPHPVSAAFRAALGLSLSILPAVTQARPASHDLRLERVVMLMRHGVRAPLAGEVPDATRTAQPWPTWPVPEGQVTPHGAAAMRLLGRHDRRWLAPLGLARCPVPGSIRIWTNTASRTIASGEAYVQGFAPGCHVAVGHRPVGQTDPIFEPLSARATAFVPREAIASIDRHTGGMDALVALHRAALARIDTVLGCDAGPCSPVVPATVRASADGHGIDLSGPIRAASGTAQVLLLEEAEGMPRRQVGWGRANPATIAQVGAVHAALFDVFTRSPYMAAHQASVLGQRIIETLTARSAPRLDVMVGHDTNVTALAAALHVDLDAPGFAPNDIAPGGALVVERLRDTRSGERFVRLYYRVQPLAAIRALKADVVVTPLSIPGCASPCRLDRFVTLLRSRIAVPRPS</sequence>
<dbReference type="AlphaFoldDB" id="A0A5E7ZXE6"/>
<evidence type="ECO:0000256" key="2">
    <source>
        <dbReference type="ARBA" id="ARBA00022801"/>
    </source>
</evidence>
<dbReference type="Proteomes" id="UP000326857">
    <property type="component" value="Unassembled WGS sequence"/>
</dbReference>
<dbReference type="PROSITE" id="PS00616">
    <property type="entry name" value="HIS_ACID_PHOSPHAT_1"/>
    <property type="match status" value="1"/>
</dbReference>
<reference evidence="3 4" key="1">
    <citation type="submission" date="2019-09" db="EMBL/GenBank/DDBJ databases">
        <authorList>
            <person name="Dittami M. S."/>
        </authorList>
    </citation>
    <scope>NUCLEOTIDE SEQUENCE [LARGE SCALE GENOMIC DNA]</scope>
    <source>
        <strain evidence="3">SPHINGO391</strain>
    </source>
</reference>
<dbReference type="InterPro" id="IPR050645">
    <property type="entry name" value="Histidine_acid_phosphatase"/>
</dbReference>
<dbReference type="InterPro" id="IPR000560">
    <property type="entry name" value="His_Pase_clade-2"/>
</dbReference>
<keyword evidence="2" id="KW-0378">Hydrolase</keyword>
<comment type="similarity">
    <text evidence="1">Belongs to the histidine acid phosphatase family.</text>
</comment>
<protein>
    <recommendedName>
        <fullName evidence="5">4-phytase/acid phosphatase</fullName>
    </recommendedName>
</protein>
<dbReference type="PROSITE" id="PS00778">
    <property type="entry name" value="HIS_ACID_PHOSPHAT_2"/>
    <property type="match status" value="1"/>
</dbReference>
<proteinExistence type="inferred from homology"/>
<dbReference type="PANTHER" id="PTHR11567">
    <property type="entry name" value="ACID PHOSPHATASE-RELATED"/>
    <property type="match status" value="1"/>
</dbReference>
<dbReference type="EMBL" id="CABVLI010000043">
    <property type="protein sequence ID" value="VVT23888.1"/>
    <property type="molecule type" value="Genomic_DNA"/>
</dbReference>
<name>A0A5E7ZXE6_9SPHN</name>
<gene>
    <name evidence="3" type="ORF">SPHINGO391_480027</name>
</gene>
<dbReference type="SUPFAM" id="SSF53254">
    <property type="entry name" value="Phosphoglycerate mutase-like"/>
    <property type="match status" value="1"/>
</dbReference>
<dbReference type="InterPro" id="IPR033379">
    <property type="entry name" value="Acid_Pase_AS"/>
</dbReference>
<organism evidence="3 4">
    <name type="scientific">Sphingomonas aurantiaca</name>
    <dbReference type="NCBI Taxonomy" id="185949"/>
    <lineage>
        <taxon>Bacteria</taxon>
        <taxon>Pseudomonadati</taxon>
        <taxon>Pseudomonadota</taxon>
        <taxon>Alphaproteobacteria</taxon>
        <taxon>Sphingomonadales</taxon>
        <taxon>Sphingomonadaceae</taxon>
        <taxon>Sphingomonas</taxon>
    </lineage>
</organism>
<accession>A0A5E7ZXE6</accession>
<dbReference type="InterPro" id="IPR029033">
    <property type="entry name" value="His_PPase_superfam"/>
</dbReference>
<evidence type="ECO:0000256" key="1">
    <source>
        <dbReference type="ARBA" id="ARBA00005375"/>
    </source>
</evidence>